<dbReference type="EMBL" id="CP078145">
    <property type="protein sequence ID" value="QXN88823.1"/>
    <property type="molecule type" value="Genomic_DNA"/>
</dbReference>
<name>A0ABX8RGU6_NOCIO</name>
<dbReference type="RefSeq" id="WP_218469706.1">
    <property type="nucleotide sequence ID" value="NZ_BAABJN010000002.1"/>
</dbReference>
<accession>A0ABX8RGU6</accession>
<organism evidence="1 2">
    <name type="scientific">Nocardia iowensis</name>
    <dbReference type="NCBI Taxonomy" id="204891"/>
    <lineage>
        <taxon>Bacteria</taxon>
        <taxon>Bacillati</taxon>
        <taxon>Actinomycetota</taxon>
        <taxon>Actinomycetes</taxon>
        <taxon>Mycobacteriales</taxon>
        <taxon>Nocardiaceae</taxon>
        <taxon>Nocardia</taxon>
    </lineage>
</organism>
<gene>
    <name evidence="1" type="ORF">KV110_24935</name>
</gene>
<dbReference type="Proteomes" id="UP000694257">
    <property type="component" value="Chromosome"/>
</dbReference>
<protein>
    <submittedName>
        <fullName evidence="1">Uncharacterized protein</fullName>
    </submittedName>
</protein>
<proteinExistence type="predicted"/>
<reference evidence="1 2" key="1">
    <citation type="submission" date="2021-07" db="EMBL/GenBank/DDBJ databases">
        <title>Whole Genome Sequence of Nocardia Iowensis.</title>
        <authorList>
            <person name="Lamm A."/>
            <person name="Collins-Fairclough A.M."/>
            <person name="Bunk B."/>
            <person name="Sproer C."/>
        </authorList>
    </citation>
    <scope>NUCLEOTIDE SEQUENCE [LARGE SCALE GENOMIC DNA]</scope>
    <source>
        <strain evidence="1 2">NRRL 5646</strain>
    </source>
</reference>
<evidence type="ECO:0000313" key="1">
    <source>
        <dbReference type="EMBL" id="QXN88823.1"/>
    </source>
</evidence>
<keyword evidence="2" id="KW-1185">Reference proteome</keyword>
<evidence type="ECO:0000313" key="2">
    <source>
        <dbReference type="Proteomes" id="UP000694257"/>
    </source>
</evidence>
<sequence length="110" mass="12025">MTAREERPGDVLSVVMAAIDDEGDCGSFATAEIHRVVRRDLDPAPTLDEVAAALNLLALPNINGLRADGGGWQMADPPDVVARRLHYLADAVADYRHGYRDTLHLDNDIY</sequence>